<evidence type="ECO:0008006" key="3">
    <source>
        <dbReference type="Google" id="ProtNLM"/>
    </source>
</evidence>
<dbReference type="EMBL" id="MPUH01000367">
    <property type="protein sequence ID" value="OMJ81771.1"/>
    <property type="molecule type" value="Genomic_DNA"/>
</dbReference>
<name>A0A1R2BYI6_9CILI</name>
<proteinExistence type="predicted"/>
<accession>A0A1R2BYI6</accession>
<evidence type="ECO:0000313" key="2">
    <source>
        <dbReference type="Proteomes" id="UP000187209"/>
    </source>
</evidence>
<dbReference type="AlphaFoldDB" id="A0A1R2BYI6"/>
<comment type="caution">
    <text evidence="1">The sequence shown here is derived from an EMBL/GenBank/DDBJ whole genome shotgun (WGS) entry which is preliminary data.</text>
</comment>
<reference evidence="1 2" key="1">
    <citation type="submission" date="2016-11" db="EMBL/GenBank/DDBJ databases">
        <title>The macronuclear genome of Stentor coeruleus: a giant cell with tiny introns.</title>
        <authorList>
            <person name="Slabodnick M."/>
            <person name="Ruby J.G."/>
            <person name="Reiff S.B."/>
            <person name="Swart E.C."/>
            <person name="Gosai S."/>
            <person name="Prabakaran S."/>
            <person name="Witkowska E."/>
            <person name="Larue G.E."/>
            <person name="Fisher S."/>
            <person name="Freeman R.M."/>
            <person name="Gunawardena J."/>
            <person name="Chu W."/>
            <person name="Stover N.A."/>
            <person name="Gregory B.D."/>
            <person name="Nowacki M."/>
            <person name="Derisi J."/>
            <person name="Roy S.W."/>
            <person name="Marshall W.F."/>
            <person name="Sood P."/>
        </authorList>
    </citation>
    <scope>NUCLEOTIDE SEQUENCE [LARGE SCALE GENOMIC DNA]</scope>
    <source>
        <strain evidence="1">WM001</strain>
    </source>
</reference>
<organism evidence="1 2">
    <name type="scientific">Stentor coeruleus</name>
    <dbReference type="NCBI Taxonomy" id="5963"/>
    <lineage>
        <taxon>Eukaryota</taxon>
        <taxon>Sar</taxon>
        <taxon>Alveolata</taxon>
        <taxon>Ciliophora</taxon>
        <taxon>Postciliodesmatophora</taxon>
        <taxon>Heterotrichea</taxon>
        <taxon>Heterotrichida</taxon>
        <taxon>Stentoridae</taxon>
        <taxon>Stentor</taxon>
    </lineage>
</organism>
<keyword evidence="2" id="KW-1185">Reference proteome</keyword>
<gene>
    <name evidence="1" type="ORF">SteCoe_17714</name>
</gene>
<evidence type="ECO:0000313" key="1">
    <source>
        <dbReference type="EMBL" id="OMJ81771.1"/>
    </source>
</evidence>
<sequence>MSTLSSNSYILEHISYLLYYCKTFSQSILSFDRCPTLCIINFLQDIFKQIQDSSPIISQEFWTYLNTFSTLDGFFYFEILNIIFIQSHQHVTEHLNIANCSEICPFHKNFYIHYKSDITCDCTPSITPLENVESLAFTIKFSNMPGIPPPNEMGIPKYSKYLDGFYGKAFEVYSRSKNCFEKNCRKVPTMIQKMIKYGTGLIIQLVYENYPKVWEILRFFCMFPFVLNIEKYFTGGKGFYKLLGYFIISSNKTGCMFEGKSTDEWVLRIGAEVFSGDYFNMMEKLISNGFFPVALFYVESSSIYTVPVKVFCELQKKLSTVSKSTKKLLLPSIGKSIFKSSYSVQWTCECKTINTSPYCKACTRAAKFNKYWICECAISNANKKCICGKEIPKCFKCSNYFSWYDFCCLCCEGIVENEICTVCGFYNSKSMCYWCRSKHWRCAVCFYMNIDTAMCLRCYNPNEDIVGMEFIETPSYALLKLNEEF</sequence>
<dbReference type="Proteomes" id="UP000187209">
    <property type="component" value="Unassembled WGS sequence"/>
</dbReference>
<protein>
    <recommendedName>
        <fullName evidence="3">RanBP2-type domain-containing protein</fullName>
    </recommendedName>
</protein>